<comment type="subunit">
    <text evidence="7">Homotrimer.</text>
</comment>
<dbReference type="PANTHER" id="PTHR43378">
    <property type="entry name" value="UDP-3-O-ACYLGLUCOSAMINE N-ACYLTRANSFERASE"/>
    <property type="match status" value="1"/>
</dbReference>
<dbReference type="Pfam" id="PF00132">
    <property type="entry name" value="Hexapep"/>
    <property type="match status" value="3"/>
</dbReference>
<evidence type="ECO:0000256" key="2">
    <source>
        <dbReference type="ARBA" id="ARBA00022556"/>
    </source>
</evidence>
<dbReference type="InterPro" id="IPR018357">
    <property type="entry name" value="Hexapep_transf_CS"/>
</dbReference>
<keyword evidence="6 7" id="KW-0012">Acyltransferase</keyword>
<dbReference type="NCBIfam" id="TIGR01853">
    <property type="entry name" value="lipid_A_lpxD"/>
    <property type="match status" value="1"/>
</dbReference>
<dbReference type="PANTHER" id="PTHR43378:SF2">
    <property type="entry name" value="UDP-3-O-ACYLGLUCOSAMINE N-ACYLTRANSFERASE 1, MITOCHONDRIAL-RELATED"/>
    <property type="match status" value="1"/>
</dbReference>
<evidence type="ECO:0000256" key="7">
    <source>
        <dbReference type="HAMAP-Rule" id="MF_00523"/>
    </source>
</evidence>
<comment type="caution">
    <text evidence="9">The sequence shown here is derived from an EMBL/GenBank/DDBJ whole genome shotgun (WGS) entry which is preliminary data.</text>
</comment>
<dbReference type="InterPro" id="IPR011004">
    <property type="entry name" value="Trimer_LpxA-like_sf"/>
</dbReference>
<keyword evidence="4 7" id="KW-0677">Repeat</keyword>
<comment type="similarity">
    <text evidence="7">Belongs to the transferase hexapeptide repeat family. LpxD subfamily.</text>
</comment>
<keyword evidence="2 7" id="KW-0441">Lipid A biosynthesis</keyword>
<dbReference type="InterPro" id="IPR007691">
    <property type="entry name" value="LpxD"/>
</dbReference>
<dbReference type="UniPathway" id="UPA00973"/>
<dbReference type="AlphaFoldDB" id="A0A6N6RGI7"/>
<keyword evidence="5 7" id="KW-0443">Lipid metabolism</keyword>
<keyword evidence="10" id="KW-1185">Reference proteome</keyword>
<dbReference type="SUPFAM" id="SSF51161">
    <property type="entry name" value="Trimeric LpxA-like enzymes"/>
    <property type="match status" value="1"/>
</dbReference>
<dbReference type="RefSeq" id="WP_151667075.1">
    <property type="nucleotide sequence ID" value="NZ_WBVO01000004.1"/>
</dbReference>
<evidence type="ECO:0000256" key="6">
    <source>
        <dbReference type="ARBA" id="ARBA00023315"/>
    </source>
</evidence>
<sequence length="340" mass="36212">MEFSAEQLAEVLGGKVDGNAEQTVSRLSKIEEGGEGSLSFLANPAYEKYIYETTASVVIVSEDFAPTAEISATLVRVPDAYGAFAKLLEMYNQMKGNKSGREEPSYIHDSVSMPEEYYLGAFGYIGANSKIGNGTKIHPHCHIADNVQIGENCEIFAGVKIYGDCVIGNNVTIHAGTIIGADGFGFAPNSENSYDKVAQIGNVIIEDHVEIGANSTIDRATLGSTIIRKGVKLNNLIQIAHNVEIGENTVIAAQSGVAGSTKIGKNCMIGGQVGIVGHLTIGNGVKIAAQSGIPKNLPDNAVVQGSPAFEYVDYNKSYAVYRKLPQLAKDIHQLKKNLES</sequence>
<accession>A0A6N6RGI7</accession>
<dbReference type="CDD" id="cd03352">
    <property type="entry name" value="LbH_LpxD"/>
    <property type="match status" value="1"/>
</dbReference>
<dbReference type="PROSITE" id="PS00101">
    <property type="entry name" value="HEXAPEP_TRANSFERASES"/>
    <property type="match status" value="1"/>
</dbReference>
<evidence type="ECO:0000256" key="4">
    <source>
        <dbReference type="ARBA" id="ARBA00022737"/>
    </source>
</evidence>
<dbReference type="OrthoDB" id="9784739at2"/>
<evidence type="ECO:0000313" key="9">
    <source>
        <dbReference type="EMBL" id="KAB2810286.1"/>
    </source>
</evidence>
<comment type="catalytic activity">
    <reaction evidence="7">
        <text>a UDP-3-O-[(3R)-3-hydroxyacyl]-alpha-D-glucosamine + a (3R)-hydroxyacyl-[ACP] = a UDP-2-N,3-O-bis[(3R)-3-hydroxyacyl]-alpha-D-glucosamine + holo-[ACP] + H(+)</text>
        <dbReference type="Rhea" id="RHEA:53836"/>
        <dbReference type="Rhea" id="RHEA-COMP:9685"/>
        <dbReference type="Rhea" id="RHEA-COMP:9945"/>
        <dbReference type="ChEBI" id="CHEBI:15378"/>
        <dbReference type="ChEBI" id="CHEBI:64479"/>
        <dbReference type="ChEBI" id="CHEBI:78827"/>
        <dbReference type="ChEBI" id="CHEBI:137740"/>
        <dbReference type="ChEBI" id="CHEBI:137748"/>
        <dbReference type="EC" id="2.3.1.191"/>
    </reaction>
</comment>
<dbReference type="Gene3D" id="3.40.1390.10">
    <property type="entry name" value="MurE/MurF, N-terminal domain"/>
    <property type="match status" value="1"/>
</dbReference>
<dbReference type="NCBIfam" id="NF002060">
    <property type="entry name" value="PRK00892.1"/>
    <property type="match status" value="1"/>
</dbReference>
<comment type="function">
    <text evidence="7">Catalyzes the N-acylation of UDP-3-O-acylglucosamine using 3-hydroxyacyl-ACP as the acyl donor. Is involved in the biosynthesis of lipid A, a phosphorylated glycolipid that anchors the lipopolysaccharide to the outer membrane of the cell.</text>
</comment>
<keyword evidence="3 7" id="KW-0808">Transferase</keyword>
<protein>
    <recommendedName>
        <fullName evidence="7">UDP-3-O-acylglucosamine N-acyltransferase</fullName>
        <ecNumber evidence="7">2.3.1.191</ecNumber>
    </recommendedName>
</protein>
<proteinExistence type="inferred from homology"/>
<dbReference type="InterPro" id="IPR001451">
    <property type="entry name" value="Hexapep"/>
</dbReference>
<dbReference type="HAMAP" id="MF_00523">
    <property type="entry name" value="LpxD"/>
    <property type="match status" value="1"/>
</dbReference>
<comment type="pathway">
    <text evidence="7">Bacterial outer membrane biogenesis; LPS lipid A biosynthesis.</text>
</comment>
<dbReference type="GO" id="GO:0016020">
    <property type="term" value="C:membrane"/>
    <property type="evidence" value="ECO:0007669"/>
    <property type="project" value="GOC"/>
</dbReference>
<reference evidence="9 10" key="1">
    <citation type="submission" date="2019-09" db="EMBL/GenBank/DDBJ databases">
        <title>Genomes of family Cryomorphaceae.</title>
        <authorList>
            <person name="Bowman J.P."/>
        </authorList>
    </citation>
    <scope>NUCLEOTIDE SEQUENCE [LARGE SCALE GENOMIC DNA]</scope>
    <source>
        <strain evidence="9 10">LMG 25704</strain>
    </source>
</reference>
<feature type="domain" description="UDP-3-O-[3-hydroxymyristoyl] glucosamine N-acyltransferase non-repeat region" evidence="8">
    <location>
        <begin position="22"/>
        <end position="89"/>
    </location>
</feature>
<evidence type="ECO:0000256" key="3">
    <source>
        <dbReference type="ARBA" id="ARBA00022679"/>
    </source>
</evidence>
<gene>
    <name evidence="7 9" type="primary">lpxD</name>
    <name evidence="9" type="ORF">F8C67_06790</name>
</gene>
<dbReference type="GO" id="GO:0009245">
    <property type="term" value="P:lipid A biosynthetic process"/>
    <property type="evidence" value="ECO:0007669"/>
    <property type="project" value="UniProtKB-UniRule"/>
</dbReference>
<dbReference type="Gene3D" id="2.160.10.10">
    <property type="entry name" value="Hexapeptide repeat proteins"/>
    <property type="match status" value="1"/>
</dbReference>
<dbReference type="Pfam" id="PF04613">
    <property type="entry name" value="LpxD"/>
    <property type="match status" value="1"/>
</dbReference>
<dbReference type="Proteomes" id="UP000468650">
    <property type="component" value="Unassembled WGS sequence"/>
</dbReference>
<evidence type="ECO:0000313" key="10">
    <source>
        <dbReference type="Proteomes" id="UP000468650"/>
    </source>
</evidence>
<feature type="active site" description="Proton acceptor" evidence="7">
    <location>
        <position position="241"/>
    </location>
</feature>
<evidence type="ECO:0000256" key="5">
    <source>
        <dbReference type="ARBA" id="ARBA00023098"/>
    </source>
</evidence>
<evidence type="ECO:0000259" key="8">
    <source>
        <dbReference type="Pfam" id="PF04613"/>
    </source>
</evidence>
<dbReference type="GO" id="GO:0103118">
    <property type="term" value="F:UDP-3-O-[(3R)-3-hydroxyacyl]-glucosamine N-acyltransferase activity"/>
    <property type="evidence" value="ECO:0007669"/>
    <property type="project" value="UniProtKB-EC"/>
</dbReference>
<organism evidence="9 10">
    <name type="scientific">Phaeocystidibacter luteus</name>
    <dbReference type="NCBI Taxonomy" id="911197"/>
    <lineage>
        <taxon>Bacteria</taxon>
        <taxon>Pseudomonadati</taxon>
        <taxon>Bacteroidota</taxon>
        <taxon>Flavobacteriia</taxon>
        <taxon>Flavobacteriales</taxon>
        <taxon>Phaeocystidibacteraceae</taxon>
        <taxon>Phaeocystidibacter</taxon>
    </lineage>
</organism>
<name>A0A6N6RGI7_9FLAO</name>
<dbReference type="EC" id="2.3.1.191" evidence="7"/>
<evidence type="ECO:0000256" key="1">
    <source>
        <dbReference type="ARBA" id="ARBA00022516"/>
    </source>
</evidence>
<keyword evidence="1 7" id="KW-0444">Lipid biosynthesis</keyword>
<dbReference type="EMBL" id="WBVO01000004">
    <property type="protein sequence ID" value="KAB2810286.1"/>
    <property type="molecule type" value="Genomic_DNA"/>
</dbReference>
<dbReference type="GO" id="GO:0016410">
    <property type="term" value="F:N-acyltransferase activity"/>
    <property type="evidence" value="ECO:0007669"/>
    <property type="project" value="InterPro"/>
</dbReference>
<dbReference type="InterPro" id="IPR020573">
    <property type="entry name" value="UDP_GlcNAc_AcTrfase_non-rep"/>
</dbReference>